<reference evidence="5 6" key="1">
    <citation type="journal article" date="2023" name="G3 (Bethesda)">
        <title>A chromosome-length genome assembly and annotation of blackberry (Rubus argutus, cv. 'Hillquist').</title>
        <authorList>
            <person name="Bruna T."/>
            <person name="Aryal R."/>
            <person name="Dudchenko O."/>
            <person name="Sargent D.J."/>
            <person name="Mead D."/>
            <person name="Buti M."/>
            <person name="Cavallini A."/>
            <person name="Hytonen T."/>
            <person name="Andres J."/>
            <person name="Pham M."/>
            <person name="Weisz D."/>
            <person name="Mascagni F."/>
            <person name="Usai G."/>
            <person name="Natali L."/>
            <person name="Bassil N."/>
            <person name="Fernandez G.E."/>
            <person name="Lomsadze A."/>
            <person name="Armour M."/>
            <person name="Olukolu B."/>
            <person name="Poorten T."/>
            <person name="Britton C."/>
            <person name="Davik J."/>
            <person name="Ashrafi H."/>
            <person name="Aiden E.L."/>
            <person name="Borodovsky M."/>
            <person name="Worthington M."/>
        </authorList>
    </citation>
    <scope>NUCLEOTIDE SEQUENCE [LARGE SCALE GENOMIC DNA]</scope>
    <source>
        <strain evidence="5">PI 553951</strain>
    </source>
</reference>
<organism evidence="5 6">
    <name type="scientific">Rubus argutus</name>
    <name type="common">Southern blackberry</name>
    <dbReference type="NCBI Taxonomy" id="59490"/>
    <lineage>
        <taxon>Eukaryota</taxon>
        <taxon>Viridiplantae</taxon>
        <taxon>Streptophyta</taxon>
        <taxon>Embryophyta</taxon>
        <taxon>Tracheophyta</taxon>
        <taxon>Spermatophyta</taxon>
        <taxon>Magnoliopsida</taxon>
        <taxon>eudicotyledons</taxon>
        <taxon>Gunneridae</taxon>
        <taxon>Pentapetalae</taxon>
        <taxon>rosids</taxon>
        <taxon>fabids</taxon>
        <taxon>Rosales</taxon>
        <taxon>Rosaceae</taxon>
        <taxon>Rosoideae</taxon>
        <taxon>Rosoideae incertae sedis</taxon>
        <taxon>Rubus</taxon>
    </lineage>
</organism>
<dbReference type="Pfam" id="PF02847">
    <property type="entry name" value="MA3"/>
    <property type="match status" value="1"/>
</dbReference>
<proteinExistence type="predicted"/>
<keyword evidence="3" id="KW-0539">Nucleus</keyword>
<evidence type="ECO:0000256" key="3">
    <source>
        <dbReference type="ARBA" id="ARBA00023242"/>
    </source>
</evidence>
<dbReference type="EMBL" id="JBEDUW010000002">
    <property type="protein sequence ID" value="KAK9943056.1"/>
    <property type="molecule type" value="Genomic_DNA"/>
</dbReference>
<evidence type="ECO:0000256" key="1">
    <source>
        <dbReference type="ARBA" id="ARBA00004123"/>
    </source>
</evidence>
<comment type="caution">
    <text evidence="5">The sequence shown here is derived from an EMBL/GenBank/DDBJ whole genome shotgun (WGS) entry which is preliminary data.</text>
</comment>
<evidence type="ECO:0000256" key="2">
    <source>
        <dbReference type="ARBA" id="ARBA00022845"/>
    </source>
</evidence>
<dbReference type="PANTHER" id="PTHR18034:SF4">
    <property type="entry name" value="NUCLEOLAR MIF4G DOMAIN-CONTAINING PROTEIN 1"/>
    <property type="match status" value="1"/>
</dbReference>
<sequence>MGCKRFSLSFRFLIIYFQLRVEDILVRGLNWSKLLDPNKKGQWWLPADIASTADNVEEVANAIDKEVLEAQQLLQLAAAQRMNTDARKAIFCIIMSGEDYIDAFEKLLRLDLHGKQDREIMRVLVECCLQEKVFNKYYTILASKLCEHDKNHKFTLQFCLWDHFKELDSMHLTRSMHLAKFVAEMVASFTLSLAVLKTVDLADIKQLTAKRTMHFRMLFEAIFEYPDSLIWNVFTRVAVTPELESLRHGIKFFIKYIVETNKSLNEKFKLAKKALNNAEGVLM</sequence>
<dbReference type="GO" id="GO:0003723">
    <property type="term" value="F:RNA binding"/>
    <property type="evidence" value="ECO:0007669"/>
    <property type="project" value="TreeGrafter"/>
</dbReference>
<name>A0AAW1Y2V7_RUBAR</name>
<evidence type="ECO:0000313" key="5">
    <source>
        <dbReference type="EMBL" id="KAK9943056.1"/>
    </source>
</evidence>
<keyword evidence="6" id="KW-1185">Reference proteome</keyword>
<dbReference type="GO" id="GO:0005730">
    <property type="term" value="C:nucleolus"/>
    <property type="evidence" value="ECO:0007669"/>
    <property type="project" value="TreeGrafter"/>
</dbReference>
<comment type="subcellular location">
    <subcellularLocation>
        <location evidence="1">Nucleus</location>
    </subcellularLocation>
</comment>
<protein>
    <recommendedName>
        <fullName evidence="4">MI domain-containing protein</fullName>
    </recommendedName>
</protein>
<dbReference type="InterPro" id="IPR003891">
    <property type="entry name" value="Initiation_fac_eIF4g_MI"/>
</dbReference>
<dbReference type="GO" id="GO:0042274">
    <property type="term" value="P:ribosomal small subunit biogenesis"/>
    <property type="evidence" value="ECO:0007669"/>
    <property type="project" value="TreeGrafter"/>
</dbReference>
<dbReference type="GO" id="GO:0006417">
    <property type="term" value="P:regulation of translation"/>
    <property type="evidence" value="ECO:0007669"/>
    <property type="project" value="UniProtKB-KW"/>
</dbReference>
<evidence type="ECO:0000313" key="6">
    <source>
        <dbReference type="Proteomes" id="UP001457282"/>
    </source>
</evidence>
<accession>A0AAW1Y2V7</accession>
<feature type="domain" description="MI" evidence="4">
    <location>
        <begin position="85"/>
        <end position="201"/>
    </location>
</feature>
<dbReference type="Proteomes" id="UP001457282">
    <property type="component" value="Unassembled WGS sequence"/>
</dbReference>
<dbReference type="InterPro" id="IPR050781">
    <property type="entry name" value="CWC22_splicing_factor"/>
</dbReference>
<dbReference type="PANTHER" id="PTHR18034">
    <property type="entry name" value="CELL CYCLE CONTROL PROTEIN CWF22-RELATED"/>
    <property type="match status" value="1"/>
</dbReference>
<evidence type="ECO:0000259" key="4">
    <source>
        <dbReference type="PROSITE" id="PS51366"/>
    </source>
</evidence>
<dbReference type="AlphaFoldDB" id="A0AAW1Y2V7"/>
<dbReference type="PROSITE" id="PS51366">
    <property type="entry name" value="MI"/>
    <property type="match status" value="1"/>
</dbReference>
<dbReference type="SMART" id="SM00544">
    <property type="entry name" value="MA3"/>
    <property type="match status" value="1"/>
</dbReference>
<gene>
    <name evidence="5" type="ORF">M0R45_008679</name>
</gene>
<keyword evidence="2" id="KW-0810">Translation regulation</keyword>